<keyword evidence="4 7" id="KW-0732">Signal</keyword>
<comment type="caution">
    <text evidence="8">The sequence shown here is derived from an EMBL/GenBank/DDBJ whole genome shotgun (WGS) entry which is preliminary data.</text>
</comment>
<evidence type="ECO:0000256" key="6">
    <source>
        <dbReference type="ARBA" id="ARBA00023180"/>
    </source>
</evidence>
<keyword evidence="3" id="KW-0645">Protease</keyword>
<comment type="similarity">
    <text evidence="1">Belongs to the peptidase S10 family.</text>
</comment>
<evidence type="ECO:0000256" key="2">
    <source>
        <dbReference type="ARBA" id="ARBA00022645"/>
    </source>
</evidence>
<feature type="signal peptide" evidence="7">
    <location>
        <begin position="1"/>
        <end position="19"/>
    </location>
</feature>
<dbReference type="InterPro" id="IPR001563">
    <property type="entry name" value="Peptidase_S10"/>
</dbReference>
<dbReference type="PRINTS" id="PR00724">
    <property type="entry name" value="CRBOXYPTASEC"/>
</dbReference>
<evidence type="ECO:0008006" key="10">
    <source>
        <dbReference type="Google" id="ProtNLM"/>
    </source>
</evidence>
<evidence type="ECO:0000256" key="4">
    <source>
        <dbReference type="ARBA" id="ARBA00022729"/>
    </source>
</evidence>
<keyword evidence="5" id="KW-0378">Hydrolase</keyword>
<protein>
    <recommendedName>
        <fullName evidence="10">Carboxypeptidase</fullName>
    </recommendedName>
</protein>
<evidence type="ECO:0000313" key="8">
    <source>
        <dbReference type="EMBL" id="KAK6617239.1"/>
    </source>
</evidence>
<name>A0ABR1ADS5_POLSC</name>
<dbReference type="InterPro" id="IPR033124">
    <property type="entry name" value="Ser_caboxypep_his_AS"/>
</dbReference>
<evidence type="ECO:0000313" key="9">
    <source>
        <dbReference type="Proteomes" id="UP001359485"/>
    </source>
</evidence>
<dbReference type="PANTHER" id="PTHR11802">
    <property type="entry name" value="SERINE PROTEASE FAMILY S10 SERINE CARBOXYPEPTIDASE"/>
    <property type="match status" value="1"/>
</dbReference>
<evidence type="ECO:0000256" key="3">
    <source>
        <dbReference type="ARBA" id="ARBA00022670"/>
    </source>
</evidence>
<keyword evidence="9" id="KW-1185">Reference proteome</keyword>
<evidence type="ECO:0000256" key="5">
    <source>
        <dbReference type="ARBA" id="ARBA00022801"/>
    </source>
</evidence>
<dbReference type="Pfam" id="PF00450">
    <property type="entry name" value="Peptidase_S10"/>
    <property type="match status" value="1"/>
</dbReference>
<proteinExistence type="inferred from homology"/>
<accession>A0ABR1ADS5</accession>
<dbReference type="Proteomes" id="UP001359485">
    <property type="component" value="Unassembled WGS sequence"/>
</dbReference>
<reference evidence="8 9" key="1">
    <citation type="submission" date="2023-09" db="EMBL/GenBank/DDBJ databases">
        <title>Genomes of two closely related lineages of the louse Polyplax serrata with different host specificities.</title>
        <authorList>
            <person name="Martinu J."/>
            <person name="Tarabai H."/>
            <person name="Stefka J."/>
            <person name="Hypsa V."/>
        </authorList>
    </citation>
    <scope>NUCLEOTIDE SEQUENCE [LARGE SCALE GENOMIC DNA]</scope>
    <source>
        <strain evidence="8">98ZLc_SE</strain>
    </source>
</reference>
<dbReference type="Gene3D" id="3.40.50.1820">
    <property type="entry name" value="alpha/beta hydrolase"/>
    <property type="match status" value="1"/>
</dbReference>
<keyword evidence="2" id="KW-0121">Carboxypeptidase</keyword>
<sequence length="439" mass="51184">MNFLKFHPVKLLFLFSVSGFPKQLDPVPLILTPYIESRQIEKARRLSYVQDLKPWVPSYSGLITVDKKCNANLWFWFFPSKRNPSWDPVTVWLNGGPGLSSVFGLFLENGPYIISSDGELKLRKYTWTAYSSVLYVDNPVGTGFSFADMKKDCYRKNQTDVANNFITFLDQFFIMFPEYQNNSLYLFGESYSGKYVTSIAYFMLRNGSKHNLEGLGIGNGIIDPRNQEMYANNLFNLGLIDEYEMNEILKKERLIRNLIDGKRFKEAFKVREDILRTHKTSTGYNHWLNYLESGWGKLFQVDFETLMNSNDMRVALHVGNITRNKDLNDVVANEFMQSVRKWFEYVAERRRTLLYFGQMDLIVSSAGGANFIRRMNWSGRKQFNMSPRKFWKVRGKLAGYIKSEGRLTEVMVRNAGHSVPADQPLWAFTLYNNFIFNKF</sequence>
<dbReference type="EMBL" id="JAWJWF010000052">
    <property type="protein sequence ID" value="KAK6617239.1"/>
    <property type="molecule type" value="Genomic_DNA"/>
</dbReference>
<evidence type="ECO:0000256" key="7">
    <source>
        <dbReference type="SAM" id="SignalP"/>
    </source>
</evidence>
<dbReference type="PROSITE" id="PS00560">
    <property type="entry name" value="CARBOXYPEPT_SER_HIS"/>
    <property type="match status" value="1"/>
</dbReference>
<organism evidence="8 9">
    <name type="scientific">Polyplax serrata</name>
    <name type="common">Common mouse louse</name>
    <dbReference type="NCBI Taxonomy" id="468196"/>
    <lineage>
        <taxon>Eukaryota</taxon>
        <taxon>Metazoa</taxon>
        <taxon>Ecdysozoa</taxon>
        <taxon>Arthropoda</taxon>
        <taxon>Hexapoda</taxon>
        <taxon>Insecta</taxon>
        <taxon>Pterygota</taxon>
        <taxon>Neoptera</taxon>
        <taxon>Paraneoptera</taxon>
        <taxon>Psocodea</taxon>
        <taxon>Troctomorpha</taxon>
        <taxon>Phthiraptera</taxon>
        <taxon>Anoplura</taxon>
        <taxon>Polyplacidae</taxon>
        <taxon>Polyplax</taxon>
    </lineage>
</organism>
<dbReference type="InterPro" id="IPR029058">
    <property type="entry name" value="AB_hydrolase_fold"/>
</dbReference>
<keyword evidence="6" id="KW-0325">Glycoprotein</keyword>
<evidence type="ECO:0000256" key="1">
    <source>
        <dbReference type="ARBA" id="ARBA00009431"/>
    </source>
</evidence>
<feature type="chain" id="PRO_5046262070" description="Carboxypeptidase" evidence="7">
    <location>
        <begin position="20"/>
        <end position="439"/>
    </location>
</feature>
<dbReference type="SUPFAM" id="SSF53474">
    <property type="entry name" value="alpha/beta-Hydrolases"/>
    <property type="match status" value="1"/>
</dbReference>
<dbReference type="PANTHER" id="PTHR11802:SF472">
    <property type="entry name" value="SERINE CARBOXYPEPTIDASE CPVL-RELATED"/>
    <property type="match status" value="1"/>
</dbReference>
<gene>
    <name evidence="8" type="ORF">RUM44_005570</name>
</gene>